<dbReference type="Proteomes" id="UP000291269">
    <property type="component" value="Unassembled WGS sequence"/>
</dbReference>
<dbReference type="SFLD" id="SFLDS00003">
    <property type="entry name" value="Haloacid_Dehalogenase"/>
    <property type="match status" value="1"/>
</dbReference>
<keyword evidence="4" id="KW-0813">Transport</keyword>
<comment type="subcellular location">
    <subcellularLocation>
        <location evidence="1">Endomembrane system</location>
        <topology evidence="1">Multi-pass membrane protein</topology>
    </subcellularLocation>
</comment>
<dbReference type="PRINTS" id="PR00120">
    <property type="entry name" value="HATPASE"/>
</dbReference>
<dbReference type="NCBIfam" id="TIGR01494">
    <property type="entry name" value="ATPase_P-type"/>
    <property type="match status" value="3"/>
</dbReference>
<feature type="transmembrane region" description="Helical" evidence="17">
    <location>
        <begin position="699"/>
        <end position="718"/>
    </location>
</feature>
<dbReference type="Pfam" id="PF00122">
    <property type="entry name" value="E1-E2_ATPase"/>
    <property type="match status" value="1"/>
</dbReference>
<dbReference type="InterPro" id="IPR006068">
    <property type="entry name" value="ATPase_P-typ_cation-transptr_C"/>
</dbReference>
<protein>
    <recommendedName>
        <fullName evidence="3">P-type Ca(2+) transporter</fullName>
        <ecNumber evidence="3">7.2.2.10</ecNumber>
    </recommendedName>
</protein>
<keyword evidence="14 17" id="KW-1133">Transmembrane helix</keyword>
<dbReference type="EC" id="7.2.2.10" evidence="3"/>
<dbReference type="NCBIfam" id="TIGR01517">
    <property type="entry name" value="ATPase-IIB_Ca"/>
    <property type="match status" value="1"/>
</dbReference>
<feature type="transmembrane region" description="Helical" evidence="17">
    <location>
        <begin position="89"/>
        <end position="106"/>
    </location>
</feature>
<dbReference type="EMBL" id="SDOZ01000002">
    <property type="protein sequence ID" value="RXZ62365.1"/>
    <property type="molecule type" value="Genomic_DNA"/>
</dbReference>
<feature type="transmembrane region" description="Helical" evidence="17">
    <location>
        <begin position="805"/>
        <end position="826"/>
    </location>
</feature>
<evidence type="ECO:0000256" key="1">
    <source>
        <dbReference type="ARBA" id="ARBA00004127"/>
    </source>
</evidence>
<keyword evidence="8" id="KW-0479">Metal-binding</keyword>
<dbReference type="InterPro" id="IPR018303">
    <property type="entry name" value="ATPase_P-typ_P_site"/>
</dbReference>
<keyword evidence="7 17" id="KW-0812">Transmembrane</keyword>
<reference evidence="19 20" key="1">
    <citation type="journal article" date="2019" name="Gut">
        <title>Antibiotics-induced monodominance of a novel gut bacterial order.</title>
        <authorList>
            <person name="Hildebrand F."/>
            <person name="Moitinho-Silva L."/>
            <person name="Blasche S."/>
            <person name="Jahn M.T."/>
            <person name="Gossmann T.I."/>
            <person name="Heuerta-Cepas J."/>
            <person name="Hercog R."/>
            <person name="Luetge M."/>
            <person name="Bahram M."/>
            <person name="Pryszlak A."/>
            <person name="Alves R.J."/>
            <person name="Waszak S.M."/>
            <person name="Zhu A."/>
            <person name="Ye L."/>
            <person name="Costea P.I."/>
            <person name="Aalvink S."/>
            <person name="Belzer C."/>
            <person name="Forslund S.K."/>
            <person name="Sunagawa S."/>
            <person name="Hentschel U."/>
            <person name="Merten C."/>
            <person name="Patil K.R."/>
            <person name="Benes V."/>
            <person name="Bork P."/>
        </authorList>
    </citation>
    <scope>NUCLEOTIDE SEQUENCE [LARGE SCALE GENOMIC DNA]</scope>
    <source>
        <strain evidence="19 20">HDS1380</strain>
    </source>
</reference>
<dbReference type="InterPro" id="IPR004014">
    <property type="entry name" value="ATPase_P-typ_cation-transptr_N"/>
</dbReference>
<dbReference type="SFLD" id="SFLDG00002">
    <property type="entry name" value="C1.7:_P-type_atpase_like"/>
    <property type="match status" value="1"/>
</dbReference>
<dbReference type="GO" id="GO:0016887">
    <property type="term" value="F:ATP hydrolysis activity"/>
    <property type="evidence" value="ECO:0007669"/>
    <property type="project" value="InterPro"/>
</dbReference>
<feature type="transmembrane region" description="Helical" evidence="17">
    <location>
        <begin position="59"/>
        <end position="77"/>
    </location>
</feature>
<dbReference type="FunFam" id="3.40.50.1000:FF:000001">
    <property type="entry name" value="Phospholipid-transporting ATPase IC"/>
    <property type="match status" value="1"/>
</dbReference>
<dbReference type="PANTHER" id="PTHR24093:SF506">
    <property type="entry name" value="CATION-TRANSPORTING ATPASE PMA1"/>
    <property type="match status" value="1"/>
</dbReference>
<dbReference type="Pfam" id="PF13246">
    <property type="entry name" value="Cation_ATPase"/>
    <property type="match status" value="1"/>
</dbReference>
<dbReference type="Gene3D" id="2.70.150.10">
    <property type="entry name" value="Calcium-transporting ATPase, cytoplasmic transduction domain A"/>
    <property type="match status" value="1"/>
</dbReference>
<evidence type="ECO:0000256" key="12">
    <source>
        <dbReference type="ARBA" id="ARBA00022842"/>
    </source>
</evidence>
<evidence type="ECO:0000256" key="3">
    <source>
        <dbReference type="ARBA" id="ARBA00012790"/>
    </source>
</evidence>
<dbReference type="Gene3D" id="3.40.50.1000">
    <property type="entry name" value="HAD superfamily/HAD-like"/>
    <property type="match status" value="1"/>
</dbReference>
<dbReference type="SUPFAM" id="SSF81665">
    <property type="entry name" value="Calcium ATPase, transmembrane domain M"/>
    <property type="match status" value="1"/>
</dbReference>
<evidence type="ECO:0000259" key="18">
    <source>
        <dbReference type="SMART" id="SM00831"/>
    </source>
</evidence>
<dbReference type="RefSeq" id="WP_129226011.1">
    <property type="nucleotide sequence ID" value="NZ_SDOZ01000002.1"/>
</dbReference>
<evidence type="ECO:0000256" key="6">
    <source>
        <dbReference type="ARBA" id="ARBA00022568"/>
    </source>
</evidence>
<dbReference type="FunFam" id="3.40.50.1000:FF:000028">
    <property type="entry name" value="Calcium-transporting P-type ATPase, putative"/>
    <property type="match status" value="1"/>
</dbReference>
<dbReference type="InterPro" id="IPR044492">
    <property type="entry name" value="P_typ_ATPase_HD_dom"/>
</dbReference>
<dbReference type="InterPro" id="IPR023299">
    <property type="entry name" value="ATPase_P-typ_cyto_dom_N"/>
</dbReference>
<dbReference type="Gene3D" id="3.40.1110.10">
    <property type="entry name" value="Calcium-transporting ATPase, cytoplasmic domain N"/>
    <property type="match status" value="1"/>
</dbReference>
<dbReference type="InterPro" id="IPR036412">
    <property type="entry name" value="HAD-like_sf"/>
</dbReference>
<evidence type="ECO:0000256" key="2">
    <source>
        <dbReference type="ARBA" id="ARBA00005675"/>
    </source>
</evidence>
<dbReference type="SFLD" id="SFLDF00027">
    <property type="entry name" value="p-type_atpase"/>
    <property type="match status" value="1"/>
</dbReference>
<proteinExistence type="inferred from homology"/>
<evidence type="ECO:0000256" key="16">
    <source>
        <dbReference type="ARBA" id="ARBA00023136"/>
    </source>
</evidence>
<dbReference type="Pfam" id="PF00690">
    <property type="entry name" value="Cation_ATPase_N"/>
    <property type="match status" value="1"/>
</dbReference>
<evidence type="ECO:0000256" key="11">
    <source>
        <dbReference type="ARBA" id="ARBA00022840"/>
    </source>
</evidence>
<dbReference type="GO" id="GO:0005524">
    <property type="term" value="F:ATP binding"/>
    <property type="evidence" value="ECO:0007669"/>
    <property type="project" value="UniProtKB-KW"/>
</dbReference>
<keyword evidence="9" id="KW-0547">Nucleotide-binding</keyword>
<keyword evidence="13" id="KW-1278">Translocase</keyword>
<keyword evidence="12" id="KW-0460">Magnesium</keyword>
<sequence length="882" mass="96187">MRDYHLMGTQACLNELKTSGQGLSEEEASKRLKEHGANTLKKQKKGGALRLFFAQFKDIMTILLICAAAISAGISFITRDRGELVDTGILLFIILLNTFVGFIQQYRADTAIEKLKSLSICEVKTLRGGRTQMVGSEDIVPGDIVYLEEGNMVPADCRILECDALKCDESALTGESQGVKKNADILSDKKTSLGDRKNMLFSSTFVVGGQAKALVVGTGQNTEIGKIADLIDNAEAVMTPLEKILSVLGKIITAFVVSVAAVIFIFGLFFKDGGILGNFMAAVAVAVAAIPEGMPAVVTVIMALGVQKMSRERAVVRKLHAVETLGGCNYICSDKTGTLTENKMTVEEIWTDFTASETADKNKPVHRTLLACMAVCNSVKADGDKLLGDPTETALVNFAKKWDHTAEGYRHLGTIPFNSERKMMSVAAEKEYPLCYVKGGADIVLKKCTRILTSSGVRALTLSDRRAISDAVQNMAKRALRVLGFACREYEKEIFEEDLIFVGLCGMIDPPKQGVAQAVRECRRAGITTVMITGDHPDTAFAIAKRLTIAQNESEVITGAEIDAMAESAFFESIAQYKVFARVSPKHKTMIVRALQKKDNVVAMTGDGINDAPSIRTADIGIAMGVSGTDVTKSASDMVITDDNFTTIVTAVREGRRVFSNIKKTIQFFLATNLAEVLCILAVTLVLYRFDFLTSTQLLWINLITDSLPVLALGAEGADRDVMERPPRRASEIFAAPSVVSMLFFGAVQALIVILAFIYCVNAYGNAVAVTVTFFVLSFLELFHSFNIRSDVESTFGKGFFSNKMMFLTVFIGIAVNMILCFVPVFRAAFGIVQLTAIQWLFVFAASLAIIPVGELYKFVVRRLRPAQPAERLRKTQRVTSL</sequence>
<keyword evidence="5" id="KW-0597">Phosphoprotein</keyword>
<gene>
    <name evidence="19" type="ORF">ESZ91_08215</name>
</gene>
<dbReference type="PROSITE" id="PS00154">
    <property type="entry name" value="ATPASE_E1_E2"/>
    <property type="match status" value="1"/>
</dbReference>
<dbReference type="InterPro" id="IPR059000">
    <property type="entry name" value="ATPase_P-type_domA"/>
</dbReference>
<evidence type="ECO:0000256" key="8">
    <source>
        <dbReference type="ARBA" id="ARBA00022723"/>
    </source>
</evidence>
<dbReference type="GO" id="GO:0005388">
    <property type="term" value="F:P-type calcium transporter activity"/>
    <property type="evidence" value="ECO:0007669"/>
    <property type="project" value="UniProtKB-EC"/>
</dbReference>
<evidence type="ECO:0000313" key="20">
    <source>
        <dbReference type="Proteomes" id="UP000291269"/>
    </source>
</evidence>
<keyword evidence="15" id="KW-0406">Ion transport</keyword>
<evidence type="ECO:0000256" key="17">
    <source>
        <dbReference type="SAM" id="Phobius"/>
    </source>
</evidence>
<feature type="domain" description="Cation-transporting P-type ATPase N-terminal" evidence="18">
    <location>
        <begin position="3"/>
        <end position="76"/>
    </location>
</feature>
<keyword evidence="20" id="KW-1185">Reference proteome</keyword>
<dbReference type="Gene3D" id="1.20.1110.10">
    <property type="entry name" value="Calcium-transporting ATPase, transmembrane domain"/>
    <property type="match status" value="1"/>
</dbReference>
<dbReference type="InterPro" id="IPR006408">
    <property type="entry name" value="P-type_ATPase_IIB"/>
</dbReference>
<dbReference type="SUPFAM" id="SSF81660">
    <property type="entry name" value="Metal cation-transporting ATPase, ATP-binding domain N"/>
    <property type="match status" value="1"/>
</dbReference>
<evidence type="ECO:0000256" key="10">
    <source>
        <dbReference type="ARBA" id="ARBA00022837"/>
    </source>
</evidence>
<dbReference type="SUPFAM" id="SSF56784">
    <property type="entry name" value="HAD-like"/>
    <property type="match status" value="1"/>
</dbReference>
<dbReference type="Pfam" id="PF00689">
    <property type="entry name" value="Cation_ATPase_C"/>
    <property type="match status" value="1"/>
</dbReference>
<keyword evidence="10" id="KW-0106">Calcium</keyword>
<comment type="caution">
    <text evidence="19">The sequence shown here is derived from an EMBL/GenBank/DDBJ whole genome shotgun (WGS) entry which is preliminary data.</text>
</comment>
<accession>A0A4Q2KCQ3</accession>
<dbReference type="PANTHER" id="PTHR24093">
    <property type="entry name" value="CATION TRANSPORTING ATPASE"/>
    <property type="match status" value="1"/>
</dbReference>
<feature type="transmembrane region" description="Helical" evidence="17">
    <location>
        <begin position="838"/>
        <end position="857"/>
    </location>
</feature>
<feature type="transmembrane region" description="Helical" evidence="17">
    <location>
        <begin position="764"/>
        <end position="784"/>
    </location>
</feature>
<evidence type="ECO:0000256" key="9">
    <source>
        <dbReference type="ARBA" id="ARBA00022741"/>
    </source>
</evidence>
<comment type="similarity">
    <text evidence="2">Belongs to the cation transport ATPase (P-type) (TC 3.A.3) family. Type IIA subfamily.</text>
</comment>
<dbReference type="GO" id="GO:0046872">
    <property type="term" value="F:metal ion binding"/>
    <property type="evidence" value="ECO:0007669"/>
    <property type="project" value="UniProtKB-KW"/>
</dbReference>
<organism evidence="19 20">
    <name type="scientific">Candidatus Borkfalkia ceftriaxoniphila</name>
    <dbReference type="NCBI Taxonomy" id="2508949"/>
    <lineage>
        <taxon>Bacteria</taxon>
        <taxon>Bacillati</taxon>
        <taxon>Bacillota</taxon>
        <taxon>Clostridia</taxon>
        <taxon>Christensenellales</taxon>
        <taxon>Christensenellaceae</taxon>
        <taxon>Candidatus Borkfalkia</taxon>
    </lineage>
</organism>
<dbReference type="InterPro" id="IPR023214">
    <property type="entry name" value="HAD_sf"/>
</dbReference>
<evidence type="ECO:0000256" key="14">
    <source>
        <dbReference type="ARBA" id="ARBA00022989"/>
    </source>
</evidence>
<feature type="transmembrane region" description="Helical" evidence="17">
    <location>
        <begin position="666"/>
        <end position="687"/>
    </location>
</feature>
<evidence type="ECO:0000256" key="13">
    <source>
        <dbReference type="ARBA" id="ARBA00022967"/>
    </source>
</evidence>
<dbReference type="GO" id="GO:0012505">
    <property type="term" value="C:endomembrane system"/>
    <property type="evidence" value="ECO:0007669"/>
    <property type="project" value="UniProtKB-SubCell"/>
</dbReference>
<dbReference type="SMART" id="SM00831">
    <property type="entry name" value="Cation_ATPase_N"/>
    <property type="match status" value="1"/>
</dbReference>
<keyword evidence="19" id="KW-0378">Hydrolase</keyword>
<dbReference type="SUPFAM" id="SSF81653">
    <property type="entry name" value="Calcium ATPase, transduction domain A"/>
    <property type="match status" value="1"/>
</dbReference>
<evidence type="ECO:0000256" key="15">
    <source>
        <dbReference type="ARBA" id="ARBA00023065"/>
    </source>
</evidence>
<feature type="transmembrane region" description="Helical" evidence="17">
    <location>
        <begin position="739"/>
        <end position="758"/>
    </location>
</feature>
<dbReference type="AlphaFoldDB" id="A0A4Q2KCQ3"/>
<feature type="transmembrane region" description="Helical" evidence="17">
    <location>
        <begin position="276"/>
        <end position="304"/>
    </location>
</feature>
<dbReference type="PRINTS" id="PR00119">
    <property type="entry name" value="CATATPASE"/>
</dbReference>
<evidence type="ECO:0000256" key="5">
    <source>
        <dbReference type="ARBA" id="ARBA00022553"/>
    </source>
</evidence>
<keyword evidence="11" id="KW-0067">ATP-binding</keyword>
<dbReference type="InterPro" id="IPR001757">
    <property type="entry name" value="P_typ_ATPase"/>
</dbReference>
<evidence type="ECO:0000256" key="7">
    <source>
        <dbReference type="ARBA" id="ARBA00022692"/>
    </source>
</evidence>
<dbReference type="OrthoDB" id="9760364at2"/>
<evidence type="ECO:0000313" key="19">
    <source>
        <dbReference type="EMBL" id="RXZ62365.1"/>
    </source>
</evidence>
<dbReference type="InterPro" id="IPR023298">
    <property type="entry name" value="ATPase_P-typ_TM_dom_sf"/>
</dbReference>
<keyword evidence="16 17" id="KW-0472">Membrane</keyword>
<name>A0A4Q2KCQ3_9FIRM</name>
<dbReference type="InterPro" id="IPR008250">
    <property type="entry name" value="ATPase_P-typ_transduc_dom_A_sf"/>
</dbReference>
<dbReference type="FunFam" id="2.70.150.10:FF:000160">
    <property type="entry name" value="Sarcoplasmic/endoplasmic reticulum calcium ATPase 1"/>
    <property type="match status" value="1"/>
</dbReference>
<evidence type="ECO:0000256" key="4">
    <source>
        <dbReference type="ARBA" id="ARBA00022448"/>
    </source>
</evidence>
<feature type="transmembrane region" description="Helical" evidence="17">
    <location>
        <begin position="247"/>
        <end position="270"/>
    </location>
</feature>
<dbReference type="GO" id="GO:0005886">
    <property type="term" value="C:plasma membrane"/>
    <property type="evidence" value="ECO:0007669"/>
    <property type="project" value="TreeGrafter"/>
</dbReference>
<keyword evidence="6" id="KW-0109">Calcium transport</keyword>